<comment type="caution">
    <text evidence="8">The sequence shown here is derived from an EMBL/GenBank/DDBJ whole genome shotgun (WGS) entry which is preliminary data.</text>
</comment>
<keyword evidence="7" id="KW-0472">Membrane</keyword>
<dbReference type="SUPFAM" id="SSF53474">
    <property type="entry name" value="alpha/beta-Hydrolases"/>
    <property type="match status" value="1"/>
</dbReference>
<gene>
    <name evidence="8" type="ORF">MVEN_00703200</name>
</gene>
<dbReference type="InterPro" id="IPR029058">
    <property type="entry name" value="AB_hydrolase_fold"/>
</dbReference>
<comment type="similarity">
    <text evidence="1">Belongs to the peptidase S10 family.</text>
</comment>
<dbReference type="Gene3D" id="1.10.287.410">
    <property type="match status" value="1"/>
</dbReference>
<feature type="transmembrane region" description="Helical" evidence="7">
    <location>
        <begin position="40"/>
        <end position="57"/>
    </location>
</feature>
<organism evidence="8 9">
    <name type="scientific">Mycena venus</name>
    <dbReference type="NCBI Taxonomy" id="2733690"/>
    <lineage>
        <taxon>Eukaryota</taxon>
        <taxon>Fungi</taxon>
        <taxon>Dikarya</taxon>
        <taxon>Basidiomycota</taxon>
        <taxon>Agaricomycotina</taxon>
        <taxon>Agaricomycetes</taxon>
        <taxon>Agaricomycetidae</taxon>
        <taxon>Agaricales</taxon>
        <taxon>Marasmiineae</taxon>
        <taxon>Mycenaceae</taxon>
        <taxon>Mycena</taxon>
    </lineage>
</organism>
<dbReference type="Proteomes" id="UP000620124">
    <property type="component" value="Unassembled WGS sequence"/>
</dbReference>
<evidence type="ECO:0000256" key="5">
    <source>
        <dbReference type="ARBA" id="ARBA00022801"/>
    </source>
</evidence>
<evidence type="ECO:0000256" key="6">
    <source>
        <dbReference type="ARBA" id="ARBA00023180"/>
    </source>
</evidence>
<dbReference type="GO" id="GO:0004185">
    <property type="term" value="F:serine-type carboxypeptidase activity"/>
    <property type="evidence" value="ECO:0007669"/>
    <property type="project" value="UniProtKB-EC"/>
</dbReference>
<keyword evidence="6" id="KW-0325">Glycoprotein</keyword>
<evidence type="ECO:0000313" key="8">
    <source>
        <dbReference type="EMBL" id="KAF7359783.1"/>
    </source>
</evidence>
<evidence type="ECO:0000256" key="3">
    <source>
        <dbReference type="ARBA" id="ARBA00022645"/>
    </source>
</evidence>
<evidence type="ECO:0000256" key="2">
    <source>
        <dbReference type="ARBA" id="ARBA00012446"/>
    </source>
</evidence>
<dbReference type="InterPro" id="IPR001563">
    <property type="entry name" value="Peptidase_S10"/>
</dbReference>
<dbReference type="Pfam" id="PF00450">
    <property type="entry name" value="Peptidase_S10"/>
    <property type="match status" value="1"/>
</dbReference>
<protein>
    <recommendedName>
        <fullName evidence="2">carboxypeptidase C</fullName>
        <ecNumber evidence="2">3.4.16.5</ecNumber>
    </recommendedName>
</protein>
<dbReference type="PANTHER" id="PTHR11802:SF113">
    <property type="entry name" value="SERINE CARBOXYPEPTIDASE CTSA-4.1"/>
    <property type="match status" value="1"/>
</dbReference>
<keyword evidence="4" id="KW-0645">Protease</keyword>
<sequence length="512" mass="56642">MDFQMRDTATPKSDLELEALLPHSQPSGVPTRRGRRSNWIGTRWFIACTLAFVWVWYSHHVWSAEQSTIDSFYANITSPQNICPAVNGPVISHSGHIGLKGDSDDAPKRSFFWYFEAEHDAESAPIIMTIGGGPGTSGMMNPMWAQGPCLSAENGTTVPNPNRWTEHFSLLALDHPIGVGFSYGTMVNNSRDAAMDLYDFLQKFFRLYPRLSRNKFILSGGSYGGTYVPHIATVIHQQNLAVAAGRGQPGDIHINLESMMVSNPMSDATSHFSWFLDRLCFGPVPMYNASTCAEKFQDLPKCLDSIRFAEQVPGWDVERRSAAGKLCWSLRDGDTHGTTGEDIRKKCDSQDSRCLPPALGWTEAFFGRSDVKDALGVPDHIDFTSLSDPVFAEFEKYGDIVQSAYLLYGPLLRAGIRLLHYVGAQDANCAPAGIMSFDEFLRTPDVPWPTAEDATVRVVGKGAGNMTWILIDGGGHFCVFVPLLVINSQVAHDQPELVKSIVEHWVENVPFN</sequence>
<keyword evidence="7" id="KW-1133">Transmembrane helix</keyword>
<dbReference type="OrthoDB" id="443318at2759"/>
<dbReference type="AlphaFoldDB" id="A0A8H6YHC6"/>
<evidence type="ECO:0000256" key="1">
    <source>
        <dbReference type="ARBA" id="ARBA00009431"/>
    </source>
</evidence>
<accession>A0A8H6YHC6</accession>
<dbReference type="EMBL" id="JACAZI010000005">
    <property type="protein sequence ID" value="KAF7359783.1"/>
    <property type="molecule type" value="Genomic_DNA"/>
</dbReference>
<keyword evidence="9" id="KW-1185">Reference proteome</keyword>
<dbReference type="EC" id="3.4.16.5" evidence="2"/>
<proteinExistence type="inferred from homology"/>
<dbReference type="Gene3D" id="3.40.50.1820">
    <property type="entry name" value="alpha/beta hydrolase"/>
    <property type="match status" value="1"/>
</dbReference>
<reference evidence="8" key="1">
    <citation type="submission" date="2020-05" db="EMBL/GenBank/DDBJ databases">
        <title>Mycena genomes resolve the evolution of fungal bioluminescence.</title>
        <authorList>
            <person name="Tsai I.J."/>
        </authorList>
    </citation>
    <scope>NUCLEOTIDE SEQUENCE</scope>
    <source>
        <strain evidence="8">CCC161011</strain>
    </source>
</reference>
<keyword evidence="5" id="KW-0378">Hydrolase</keyword>
<dbReference type="GO" id="GO:0006508">
    <property type="term" value="P:proteolysis"/>
    <property type="evidence" value="ECO:0007669"/>
    <property type="project" value="UniProtKB-KW"/>
</dbReference>
<dbReference type="PANTHER" id="PTHR11802">
    <property type="entry name" value="SERINE PROTEASE FAMILY S10 SERINE CARBOXYPEPTIDASE"/>
    <property type="match status" value="1"/>
</dbReference>
<evidence type="ECO:0000256" key="7">
    <source>
        <dbReference type="SAM" id="Phobius"/>
    </source>
</evidence>
<keyword evidence="3" id="KW-0121">Carboxypeptidase</keyword>
<keyword evidence="7" id="KW-0812">Transmembrane</keyword>
<name>A0A8H6YHC6_9AGAR</name>
<evidence type="ECO:0000313" key="9">
    <source>
        <dbReference type="Proteomes" id="UP000620124"/>
    </source>
</evidence>
<dbReference type="PRINTS" id="PR00724">
    <property type="entry name" value="CRBOXYPTASEC"/>
</dbReference>
<evidence type="ECO:0000256" key="4">
    <source>
        <dbReference type="ARBA" id="ARBA00022670"/>
    </source>
</evidence>